<dbReference type="InterPro" id="IPR014131">
    <property type="entry name" value="Chlamydia_phage_Vp3"/>
</dbReference>
<sequence>MSQAYYEKYGVGEIYSARYPGRLEVLANIEGPSMTREEFAEECDINAIMARYEKNGGQWPPLPNGQEPQYVDFVGMPDLQNALHGMIEAENAFMRLPALVRREFDNDPVRFVEYAQNRDNLGKLREWGLAEPEKAPEPPMRVEVVSPPIAPANAPAPAG</sequence>
<protein>
    <submittedName>
        <fullName evidence="2">Portal protein</fullName>
    </submittedName>
</protein>
<feature type="region of interest" description="Disordered" evidence="1">
    <location>
        <begin position="132"/>
        <end position="159"/>
    </location>
</feature>
<reference evidence="2" key="1">
    <citation type="submission" date="2018-03" db="EMBL/GenBank/DDBJ databases">
        <title>Twenty-four Novel Viral Genomes identified from the Dushanzi Mud Volcanic Sediment in Xinjiang, China.</title>
        <authorList>
            <person name="Han L."/>
        </authorList>
    </citation>
    <scope>NUCLEOTIDE SEQUENCE</scope>
</reference>
<name>A0A2R3UAI8_9VIRU</name>
<dbReference type="EMBL" id="MH029529">
    <property type="protein sequence ID" value="AVQ10261.1"/>
    <property type="molecule type" value="Genomic_DNA"/>
</dbReference>
<dbReference type="Pfam" id="PF09675">
    <property type="entry name" value="Chlamy_scaf"/>
    <property type="match status" value="1"/>
</dbReference>
<organism evidence="2">
    <name type="scientific">Gokushovirinae environmental samples</name>
    <dbReference type="NCBI Taxonomy" id="1478972"/>
    <lineage>
        <taxon>Viruses</taxon>
        <taxon>Monodnaviria</taxon>
        <taxon>Sangervirae</taxon>
        <taxon>Phixviricota</taxon>
        <taxon>Malgrandaviricetes</taxon>
        <taxon>Petitvirales</taxon>
        <taxon>Microviridae</taxon>
        <taxon>environmental samples</taxon>
    </lineage>
</organism>
<accession>A0A2R3UAI8</accession>
<evidence type="ECO:0000313" key="2">
    <source>
        <dbReference type="EMBL" id="AVQ10261.1"/>
    </source>
</evidence>
<evidence type="ECO:0000256" key="1">
    <source>
        <dbReference type="SAM" id="MobiDB-lite"/>
    </source>
</evidence>
<proteinExistence type="predicted"/>